<dbReference type="EMBL" id="CAJPVJ010002621">
    <property type="protein sequence ID" value="CAG2166553.1"/>
    <property type="molecule type" value="Genomic_DNA"/>
</dbReference>
<comment type="subcellular location">
    <subcellularLocation>
        <location evidence="2">Cytoplasm</location>
        <location evidence="2">Cytoskeleton</location>
        <location evidence="2">Microtubule organizing center</location>
        <location evidence="2">Centrosome</location>
    </subcellularLocation>
    <subcellularLocation>
        <location evidence="1">Cytoplasm</location>
        <location evidence="1">Cytoskeleton</location>
        <location evidence="1">Spindle</location>
    </subcellularLocation>
</comment>
<keyword evidence="4" id="KW-0963">Cytoplasm</keyword>
<dbReference type="OrthoDB" id="5877028at2759"/>
<evidence type="ECO:0000256" key="7">
    <source>
        <dbReference type="ARBA" id="ARBA00023212"/>
    </source>
</evidence>
<dbReference type="InterPro" id="IPR033494">
    <property type="entry name" value="NUDE"/>
</dbReference>
<evidence type="ECO:0000313" key="12">
    <source>
        <dbReference type="Proteomes" id="UP000728032"/>
    </source>
</evidence>
<keyword evidence="12" id="KW-1185">Reference proteome</keyword>
<keyword evidence="6 8" id="KW-0175">Coiled coil</keyword>
<dbReference type="GO" id="GO:0005813">
    <property type="term" value="C:centrosome"/>
    <property type="evidence" value="ECO:0007669"/>
    <property type="project" value="UniProtKB-SubCell"/>
</dbReference>
<evidence type="ECO:0000256" key="8">
    <source>
        <dbReference type="SAM" id="Coils"/>
    </source>
</evidence>
<evidence type="ECO:0000256" key="3">
    <source>
        <dbReference type="ARBA" id="ARBA00007429"/>
    </source>
</evidence>
<evidence type="ECO:0000256" key="9">
    <source>
        <dbReference type="SAM" id="MobiDB-lite"/>
    </source>
</evidence>
<dbReference type="GO" id="GO:0047496">
    <property type="term" value="P:vesicle transport along microtubule"/>
    <property type="evidence" value="ECO:0007669"/>
    <property type="project" value="TreeGrafter"/>
</dbReference>
<dbReference type="GO" id="GO:0007100">
    <property type="term" value="P:mitotic centrosome separation"/>
    <property type="evidence" value="ECO:0007669"/>
    <property type="project" value="TreeGrafter"/>
</dbReference>
<dbReference type="GO" id="GO:0005874">
    <property type="term" value="C:microtubule"/>
    <property type="evidence" value="ECO:0007669"/>
    <property type="project" value="UniProtKB-KW"/>
</dbReference>
<keyword evidence="5" id="KW-0493">Microtubule</keyword>
<gene>
    <name evidence="11" type="ORF">ONB1V03_LOCUS6072</name>
</gene>
<sequence>MSKMANNCGSDSDLTFDSPEEEVLYLRRRVSEYQSELEEFQESSHELEAELEAQLNQSEKRIQELSQQNSRLESDNESLKAKFAKLSVESQNQILELQKEAAELHSANDRLTSYIRELEQSNDDLERAKRALDATLQDFDSRLNQQIERNVLLENEIGEKEELQEVIQRLKDEARDLRQELMVQQKVDPNTDKRHKLSMDNSINNNNNCNNNNNNNNNNNHKVRSNSVNVSHCETQTNGTPIKQTRLNYMSRSISNPTSPSVASQCPPTQPLPLLSPSTRISALNIVSDLLRKVGALESKLASCRNIVTTNSSLSRNSSLNNRSSNSTPISSPVKDPIRDINANS</sequence>
<dbReference type="GO" id="GO:0007059">
    <property type="term" value="P:chromosome segregation"/>
    <property type="evidence" value="ECO:0007669"/>
    <property type="project" value="TreeGrafter"/>
</dbReference>
<feature type="coiled-coil region" evidence="8">
    <location>
        <begin position="30"/>
        <end position="187"/>
    </location>
</feature>
<evidence type="ECO:0000256" key="1">
    <source>
        <dbReference type="ARBA" id="ARBA00004186"/>
    </source>
</evidence>
<feature type="region of interest" description="Disordered" evidence="9">
    <location>
        <begin position="313"/>
        <end position="345"/>
    </location>
</feature>
<dbReference type="GO" id="GO:0008017">
    <property type="term" value="F:microtubule binding"/>
    <property type="evidence" value="ECO:0007669"/>
    <property type="project" value="InterPro"/>
</dbReference>
<dbReference type="GO" id="GO:0051642">
    <property type="term" value="P:centrosome localization"/>
    <property type="evidence" value="ECO:0007669"/>
    <property type="project" value="TreeGrafter"/>
</dbReference>
<keyword evidence="7" id="KW-0206">Cytoskeleton</keyword>
<dbReference type="GO" id="GO:0005819">
    <property type="term" value="C:spindle"/>
    <property type="evidence" value="ECO:0007669"/>
    <property type="project" value="UniProtKB-SubCell"/>
</dbReference>
<dbReference type="Pfam" id="PF04880">
    <property type="entry name" value="NUDE_C"/>
    <property type="match status" value="1"/>
</dbReference>
<dbReference type="AlphaFoldDB" id="A0A7R9QII7"/>
<dbReference type="Proteomes" id="UP000728032">
    <property type="component" value="Unassembled WGS sequence"/>
</dbReference>
<evidence type="ECO:0000313" key="11">
    <source>
        <dbReference type="EMBL" id="CAD7647078.1"/>
    </source>
</evidence>
<evidence type="ECO:0000256" key="4">
    <source>
        <dbReference type="ARBA" id="ARBA00022490"/>
    </source>
</evidence>
<reference evidence="11" key="1">
    <citation type="submission" date="2020-11" db="EMBL/GenBank/DDBJ databases">
        <authorList>
            <person name="Tran Van P."/>
        </authorList>
    </citation>
    <scope>NUCLEOTIDE SEQUENCE</scope>
</reference>
<dbReference type="PANTHER" id="PTHR10921:SF1">
    <property type="entry name" value="NUCLEAR DISTRIBUTION PROTEIN NUDE HOMOLOG"/>
    <property type="match status" value="1"/>
</dbReference>
<feature type="compositionally biased region" description="Low complexity" evidence="9">
    <location>
        <begin position="313"/>
        <end position="327"/>
    </location>
</feature>
<dbReference type="GO" id="GO:0005871">
    <property type="term" value="C:kinesin complex"/>
    <property type="evidence" value="ECO:0007669"/>
    <property type="project" value="TreeGrafter"/>
</dbReference>
<feature type="domain" description="NUDE" evidence="10">
    <location>
        <begin position="136"/>
        <end position="326"/>
    </location>
</feature>
<organism evidence="11">
    <name type="scientific">Oppiella nova</name>
    <dbReference type="NCBI Taxonomy" id="334625"/>
    <lineage>
        <taxon>Eukaryota</taxon>
        <taxon>Metazoa</taxon>
        <taxon>Ecdysozoa</taxon>
        <taxon>Arthropoda</taxon>
        <taxon>Chelicerata</taxon>
        <taxon>Arachnida</taxon>
        <taxon>Acari</taxon>
        <taxon>Acariformes</taxon>
        <taxon>Sarcoptiformes</taxon>
        <taxon>Oribatida</taxon>
        <taxon>Brachypylina</taxon>
        <taxon>Oppioidea</taxon>
        <taxon>Oppiidae</taxon>
        <taxon>Oppiella</taxon>
    </lineage>
</organism>
<proteinExistence type="inferred from homology"/>
<evidence type="ECO:0000256" key="5">
    <source>
        <dbReference type="ARBA" id="ARBA00022701"/>
    </source>
</evidence>
<comment type="similarity">
    <text evidence="3">Belongs to the nudE family.</text>
</comment>
<evidence type="ECO:0000256" key="2">
    <source>
        <dbReference type="ARBA" id="ARBA00004300"/>
    </source>
</evidence>
<evidence type="ECO:0000259" key="10">
    <source>
        <dbReference type="Pfam" id="PF04880"/>
    </source>
</evidence>
<dbReference type="GO" id="GO:0007020">
    <property type="term" value="P:microtubule nucleation"/>
    <property type="evidence" value="ECO:0007669"/>
    <property type="project" value="TreeGrafter"/>
</dbReference>
<dbReference type="EMBL" id="OC917446">
    <property type="protein sequence ID" value="CAD7647078.1"/>
    <property type="molecule type" value="Genomic_DNA"/>
</dbReference>
<dbReference type="InterPro" id="IPR006964">
    <property type="entry name" value="NUDE_dom"/>
</dbReference>
<dbReference type="Gene3D" id="6.10.250.1080">
    <property type="match status" value="1"/>
</dbReference>
<dbReference type="GO" id="GO:0000776">
    <property type="term" value="C:kinetochore"/>
    <property type="evidence" value="ECO:0007669"/>
    <property type="project" value="TreeGrafter"/>
</dbReference>
<name>A0A7R9QII7_9ACAR</name>
<dbReference type="GO" id="GO:0000132">
    <property type="term" value="P:establishment of mitotic spindle orientation"/>
    <property type="evidence" value="ECO:0007669"/>
    <property type="project" value="TreeGrafter"/>
</dbReference>
<dbReference type="PANTHER" id="PTHR10921">
    <property type="entry name" value="NUCLEAR DISTRIBUTION PROTEIN NUDE HOMOLOG 1"/>
    <property type="match status" value="1"/>
</dbReference>
<accession>A0A7R9QII7</accession>
<evidence type="ECO:0000256" key="6">
    <source>
        <dbReference type="ARBA" id="ARBA00023054"/>
    </source>
</evidence>
<protein>
    <recommendedName>
        <fullName evidence="10">NUDE domain-containing protein</fullName>
    </recommendedName>
</protein>